<comment type="caution">
    <text evidence="1">The sequence shown here is derived from an EMBL/GenBank/DDBJ whole genome shotgun (WGS) entry which is preliminary data.</text>
</comment>
<sequence length="197" mass="22796">RTELLTEHAKALNLKQQDLHNKINDQTALDGHIVLKKLKTKLANVCITRWQHRNNIPAVNEYEYYKSNLFFPLLDHFLMSLKTRFSVHVKHAATISCIIPKFIHEKVFNDLIPAVELYKSLLPGSLAEIRAEFLQWKNKWINICNENKATTNSLNNNISLKRKLITIPDTAIESFNECNEAFFPNIKALLKIFSTLP</sequence>
<dbReference type="EMBL" id="CAJOBD010015342">
    <property type="protein sequence ID" value="CAF4207581.1"/>
    <property type="molecule type" value="Genomic_DNA"/>
</dbReference>
<feature type="non-terminal residue" evidence="1">
    <location>
        <position position="1"/>
    </location>
</feature>
<feature type="non-terminal residue" evidence="1">
    <location>
        <position position="197"/>
    </location>
</feature>
<evidence type="ECO:0000313" key="1">
    <source>
        <dbReference type="EMBL" id="CAF4207581.1"/>
    </source>
</evidence>
<accession>A0A820BK91</accession>
<reference evidence="1" key="1">
    <citation type="submission" date="2021-02" db="EMBL/GenBank/DDBJ databases">
        <authorList>
            <person name="Nowell W R."/>
        </authorList>
    </citation>
    <scope>NUCLEOTIDE SEQUENCE</scope>
</reference>
<evidence type="ECO:0000313" key="2">
    <source>
        <dbReference type="Proteomes" id="UP000663836"/>
    </source>
</evidence>
<name>A0A820BK91_9BILA</name>
<dbReference type="Proteomes" id="UP000663836">
    <property type="component" value="Unassembled WGS sequence"/>
</dbReference>
<proteinExistence type="predicted"/>
<gene>
    <name evidence="1" type="ORF">JBS370_LOCUS36832</name>
</gene>
<organism evidence="1 2">
    <name type="scientific">Rotaria sordida</name>
    <dbReference type="NCBI Taxonomy" id="392033"/>
    <lineage>
        <taxon>Eukaryota</taxon>
        <taxon>Metazoa</taxon>
        <taxon>Spiralia</taxon>
        <taxon>Gnathifera</taxon>
        <taxon>Rotifera</taxon>
        <taxon>Eurotatoria</taxon>
        <taxon>Bdelloidea</taxon>
        <taxon>Philodinida</taxon>
        <taxon>Philodinidae</taxon>
        <taxon>Rotaria</taxon>
    </lineage>
</organism>
<protein>
    <submittedName>
        <fullName evidence="1">Uncharacterized protein</fullName>
    </submittedName>
</protein>
<dbReference type="AlphaFoldDB" id="A0A820BK91"/>